<dbReference type="CDD" id="cd09019">
    <property type="entry name" value="galactose_mutarotase_like"/>
    <property type="match status" value="1"/>
</dbReference>
<evidence type="ECO:0000256" key="2">
    <source>
        <dbReference type="ARBA" id="ARBA00004496"/>
    </source>
</evidence>
<dbReference type="Gene3D" id="2.70.98.10">
    <property type="match status" value="1"/>
</dbReference>
<feature type="binding site" evidence="14">
    <location>
        <begin position="141"/>
        <end position="142"/>
    </location>
    <ligand>
        <name>beta-D-galactose</name>
        <dbReference type="ChEBI" id="CHEBI:27667"/>
    </ligand>
</feature>
<dbReference type="InterPro" id="IPR011013">
    <property type="entry name" value="Gal_mutarotase_sf_dom"/>
</dbReference>
<organism evidence="15 16">
    <name type="scientific">Maribacter arcticus</name>
    <dbReference type="NCBI Taxonomy" id="561365"/>
    <lineage>
        <taxon>Bacteria</taxon>
        <taxon>Pseudomonadati</taxon>
        <taxon>Bacteroidota</taxon>
        <taxon>Flavobacteriia</taxon>
        <taxon>Flavobacteriales</taxon>
        <taxon>Flavobacteriaceae</taxon>
        <taxon>Maribacter</taxon>
    </lineage>
</organism>
<dbReference type="InterPro" id="IPR008183">
    <property type="entry name" value="Aldose_1/G6P_1-epimerase"/>
</dbReference>
<gene>
    <name evidence="15" type="ORF">SAMN05660866_00240</name>
</gene>
<feature type="binding site" evidence="13">
    <location>
        <position position="313"/>
    </location>
    <ligand>
        <name>beta-D-galactose</name>
        <dbReference type="ChEBI" id="CHEBI:27667"/>
    </ligand>
</feature>
<protein>
    <recommendedName>
        <fullName evidence="11">Aldose 1-epimerase</fullName>
        <ecNumber evidence="11">5.1.3.3</ecNumber>
    </recommendedName>
</protein>
<comment type="similarity">
    <text evidence="4 11">Belongs to the aldose epimerase family.</text>
</comment>
<dbReference type="EC" id="5.1.3.3" evidence="11"/>
<evidence type="ECO:0000313" key="16">
    <source>
        <dbReference type="Proteomes" id="UP000190339"/>
    </source>
</evidence>
<proteinExistence type="inferred from homology"/>
<dbReference type="EMBL" id="FUYL01000001">
    <property type="protein sequence ID" value="SKB25695.1"/>
    <property type="molecule type" value="Genomic_DNA"/>
</dbReference>
<dbReference type="Proteomes" id="UP000190339">
    <property type="component" value="Unassembled WGS sequence"/>
</dbReference>
<evidence type="ECO:0000256" key="13">
    <source>
        <dbReference type="PIRSR" id="PIRSR005096-2"/>
    </source>
</evidence>
<dbReference type="GO" id="GO:0030246">
    <property type="term" value="F:carbohydrate binding"/>
    <property type="evidence" value="ECO:0007669"/>
    <property type="project" value="InterPro"/>
</dbReference>
<comment type="pathway">
    <text evidence="3 11">Carbohydrate metabolism; hexose metabolism.</text>
</comment>
<dbReference type="PIRSF" id="PIRSF005096">
    <property type="entry name" value="GALM"/>
    <property type="match status" value="1"/>
</dbReference>
<dbReference type="GO" id="GO:0033499">
    <property type="term" value="P:galactose catabolic process via UDP-galactose, Leloir pathway"/>
    <property type="evidence" value="ECO:0007669"/>
    <property type="project" value="TreeGrafter"/>
</dbReference>
<reference evidence="16" key="1">
    <citation type="submission" date="2017-02" db="EMBL/GenBank/DDBJ databases">
        <authorList>
            <person name="Varghese N."/>
            <person name="Submissions S."/>
        </authorList>
    </citation>
    <scope>NUCLEOTIDE SEQUENCE [LARGE SCALE GENOMIC DNA]</scope>
    <source>
        <strain evidence="16">DSM 23546</strain>
    </source>
</reference>
<comment type="catalytic activity">
    <reaction evidence="11">
        <text>alpha-D-glucose = beta-D-glucose</text>
        <dbReference type="Rhea" id="RHEA:10264"/>
        <dbReference type="ChEBI" id="CHEBI:15903"/>
        <dbReference type="ChEBI" id="CHEBI:17925"/>
        <dbReference type="EC" id="5.1.3.3"/>
    </reaction>
</comment>
<dbReference type="GO" id="GO:0004034">
    <property type="term" value="F:aldose 1-epimerase activity"/>
    <property type="evidence" value="ECO:0007669"/>
    <property type="project" value="UniProtKB-EC"/>
</dbReference>
<evidence type="ECO:0000256" key="4">
    <source>
        <dbReference type="ARBA" id="ARBA00006206"/>
    </source>
</evidence>
<name>A0A1T4ZSV9_9FLAO</name>
<dbReference type="GO" id="GO:0005737">
    <property type="term" value="C:cytoplasm"/>
    <property type="evidence" value="ECO:0007669"/>
    <property type="project" value="UniProtKB-SubCell"/>
</dbReference>
<accession>A0A1T4ZSV9</accession>
<dbReference type="AlphaFoldDB" id="A0A1T4ZSV9"/>
<evidence type="ECO:0000313" key="15">
    <source>
        <dbReference type="EMBL" id="SKB25695.1"/>
    </source>
</evidence>
<comment type="subunit">
    <text evidence="5">Monomer.</text>
</comment>
<dbReference type="InterPro" id="IPR014718">
    <property type="entry name" value="GH-type_carb-bd"/>
</dbReference>
<evidence type="ECO:0000256" key="5">
    <source>
        <dbReference type="ARBA" id="ARBA00011245"/>
    </source>
</evidence>
<evidence type="ECO:0000256" key="10">
    <source>
        <dbReference type="ARBA" id="ARBA00023277"/>
    </source>
</evidence>
<evidence type="ECO:0000256" key="7">
    <source>
        <dbReference type="ARBA" id="ARBA00022553"/>
    </source>
</evidence>
<feature type="active site" description="Proton donor" evidence="12">
    <location>
        <position position="241"/>
    </location>
</feature>
<keyword evidence="6" id="KW-0963">Cytoplasm</keyword>
<keyword evidence="10 11" id="KW-0119">Carbohydrate metabolism</keyword>
<evidence type="ECO:0000256" key="6">
    <source>
        <dbReference type="ARBA" id="ARBA00022490"/>
    </source>
</evidence>
<evidence type="ECO:0000256" key="9">
    <source>
        <dbReference type="ARBA" id="ARBA00023235"/>
    </source>
</evidence>
<evidence type="ECO:0000256" key="11">
    <source>
        <dbReference type="PIRNR" id="PIRNR005096"/>
    </source>
</evidence>
<dbReference type="InterPro" id="IPR015443">
    <property type="entry name" value="Aldose_1-epimerase"/>
</dbReference>
<dbReference type="InterPro" id="IPR047215">
    <property type="entry name" value="Galactose_mutarotase-like"/>
</dbReference>
<keyword evidence="9 11" id="KW-0413">Isomerase</keyword>
<dbReference type="PANTHER" id="PTHR10091:SF0">
    <property type="entry name" value="GALACTOSE MUTAROTASE"/>
    <property type="match status" value="1"/>
</dbReference>
<dbReference type="PANTHER" id="PTHR10091">
    <property type="entry name" value="ALDOSE-1-EPIMERASE"/>
    <property type="match status" value="1"/>
</dbReference>
<feature type="active site" description="Proton acceptor" evidence="12">
    <location>
        <position position="378"/>
    </location>
</feature>
<dbReference type="Pfam" id="PF01263">
    <property type="entry name" value="Aldose_epim"/>
    <property type="match status" value="1"/>
</dbReference>
<evidence type="ECO:0000256" key="3">
    <source>
        <dbReference type="ARBA" id="ARBA00005028"/>
    </source>
</evidence>
<comment type="cofactor">
    <cofactor evidence="1">
        <name>Ca(2+)</name>
        <dbReference type="ChEBI" id="CHEBI:29108"/>
    </cofactor>
</comment>
<evidence type="ECO:0000256" key="12">
    <source>
        <dbReference type="PIRSR" id="PIRSR005096-1"/>
    </source>
</evidence>
<evidence type="ECO:0000256" key="1">
    <source>
        <dbReference type="ARBA" id="ARBA00001913"/>
    </source>
</evidence>
<feature type="binding site" evidence="14">
    <location>
        <begin position="241"/>
        <end position="243"/>
    </location>
    <ligand>
        <name>beta-D-galactose</name>
        <dbReference type="ChEBI" id="CHEBI:27667"/>
    </ligand>
</feature>
<dbReference type="SUPFAM" id="SSF74650">
    <property type="entry name" value="Galactose mutarotase-like"/>
    <property type="match status" value="1"/>
</dbReference>
<keyword evidence="7" id="KW-0597">Phosphoprotein</keyword>
<evidence type="ECO:0000256" key="14">
    <source>
        <dbReference type="PIRSR" id="PIRSR005096-3"/>
    </source>
</evidence>
<sequence>MPMRHIIIYSKINYNNPYTMKPFTKLGYSFVLFGILMFNINCKEKTMKKDSAEISEVITKSIRVEKGDYGVTQNGEKVDIFTITNKDGIVVNIITFGGRITSLTAADKNGKMENVVLGFENLEQYEKDNPFFGALVGRYGNRIAKGKFSLNNTDYTLAKNNGENSLHGGVKGFDKVVWKVLEVNEGDKGVLKLSYLSKDMEEGFPGNLTTIVTYTLNSDNSLDVLYEATTDKTTVVNLTQHSYFNLSGDFSQTILDHEVEIDADSYIPVDSGLIPTGDLATVEGTPFDFRKAKLVSQDINADNEQIELGGGFDHCWVLNDYESGYRSVAKAYHSGSGRTLEVFTDEPGIQFYSGNFLDGTLPAPNGGTYAKRSGFCLETQHYPDSPNQPKFPSVTLELGDKYSTKTTFKFSAK</sequence>
<dbReference type="NCBIfam" id="NF008277">
    <property type="entry name" value="PRK11055.1"/>
    <property type="match status" value="1"/>
</dbReference>
<dbReference type="STRING" id="561365.SAMN05660866_00240"/>
<keyword evidence="8" id="KW-0106">Calcium</keyword>
<comment type="subcellular location">
    <subcellularLocation>
        <location evidence="2">Cytoplasm</location>
    </subcellularLocation>
</comment>
<dbReference type="GO" id="GO:0006006">
    <property type="term" value="P:glucose metabolic process"/>
    <property type="evidence" value="ECO:0007669"/>
    <property type="project" value="TreeGrafter"/>
</dbReference>
<keyword evidence="16" id="KW-1185">Reference proteome</keyword>
<evidence type="ECO:0000256" key="8">
    <source>
        <dbReference type="ARBA" id="ARBA00022837"/>
    </source>
</evidence>
<dbReference type="FunFam" id="2.70.98.10:FF:000003">
    <property type="entry name" value="Aldose 1-epimerase"/>
    <property type="match status" value="1"/>
</dbReference>
<dbReference type="UniPathway" id="UPA00242"/>